<evidence type="ECO:0000256" key="2">
    <source>
        <dbReference type="SAM" id="SignalP"/>
    </source>
</evidence>
<keyword evidence="2" id="KW-0732">Signal</keyword>
<proteinExistence type="predicted"/>
<evidence type="ECO:0000256" key="1">
    <source>
        <dbReference type="SAM" id="MobiDB-lite"/>
    </source>
</evidence>
<dbReference type="AlphaFoldDB" id="A0A2M4DER9"/>
<feature type="signal peptide" evidence="2">
    <location>
        <begin position="1"/>
        <end position="20"/>
    </location>
</feature>
<protein>
    <submittedName>
        <fullName evidence="3">Putative secreted protein</fullName>
    </submittedName>
</protein>
<feature type="chain" id="PRO_5014824568" evidence="2">
    <location>
        <begin position="21"/>
        <end position="76"/>
    </location>
</feature>
<feature type="region of interest" description="Disordered" evidence="1">
    <location>
        <begin position="48"/>
        <end position="76"/>
    </location>
</feature>
<accession>A0A2M4DER9</accession>
<feature type="compositionally biased region" description="Basic residues" evidence="1">
    <location>
        <begin position="53"/>
        <end position="66"/>
    </location>
</feature>
<dbReference type="EMBL" id="GGFL01011500">
    <property type="protein sequence ID" value="MBW75678.1"/>
    <property type="molecule type" value="Transcribed_RNA"/>
</dbReference>
<evidence type="ECO:0000313" key="3">
    <source>
        <dbReference type="EMBL" id="MBW75678.1"/>
    </source>
</evidence>
<name>A0A2M4DER9_ANODA</name>
<organism evidence="3">
    <name type="scientific">Anopheles darlingi</name>
    <name type="common">Mosquito</name>
    <dbReference type="NCBI Taxonomy" id="43151"/>
    <lineage>
        <taxon>Eukaryota</taxon>
        <taxon>Metazoa</taxon>
        <taxon>Ecdysozoa</taxon>
        <taxon>Arthropoda</taxon>
        <taxon>Hexapoda</taxon>
        <taxon>Insecta</taxon>
        <taxon>Pterygota</taxon>
        <taxon>Neoptera</taxon>
        <taxon>Endopterygota</taxon>
        <taxon>Diptera</taxon>
        <taxon>Nematocera</taxon>
        <taxon>Culicoidea</taxon>
        <taxon>Culicidae</taxon>
        <taxon>Anophelinae</taxon>
        <taxon>Anopheles</taxon>
    </lineage>
</organism>
<sequence length="76" mass="8832">MPLKMATSSILIYISMCVRACVCVCLHWTAHTQLCLYLYRSSFAAYPAQPHSPHTHTHTQKQQHQRTHTDTQTTYR</sequence>
<reference evidence="3" key="1">
    <citation type="submission" date="2018-01" db="EMBL/GenBank/DDBJ databases">
        <title>An insight into the sialome of Amazonian anophelines.</title>
        <authorList>
            <person name="Ribeiro J.M."/>
            <person name="Scarpassa V."/>
            <person name="Calvo E."/>
        </authorList>
    </citation>
    <scope>NUCLEOTIDE SEQUENCE</scope>
</reference>